<dbReference type="AlphaFoldDB" id="A0AA88I9K8"/>
<gene>
    <name evidence="2" type="ORF">QYM36_003243</name>
</gene>
<sequence length="301" mass="32804">MDGSGLTGVGIIMTPKIASGLLDYEAVSDRIVMARLKGQSNNLTILSVYAPIRDAPDHLKNKFYADLQLTMNKIPRKDILVIGGDFIARIGTRLNDSEWAIGNNVRLIKAYYVGTRAFIRADGEISKEISIDKGVRQGCALSPILFNFVIGQIMKTLDKYKGVTISPALSITDLDYADDVDILAELNGQTTLDLIAPSDKKAIPFNSGPMDGSGLAGVGIIMTPKIASGLLDYEAVSDRIVMARLKGQSNNLTILSVYAPIRDTPDHLKDKFYADLQLTMNKIPPLVSERDIANQAIVHRL</sequence>
<evidence type="ECO:0000313" key="3">
    <source>
        <dbReference type="Proteomes" id="UP001187531"/>
    </source>
</evidence>
<dbReference type="Gene3D" id="3.60.10.10">
    <property type="entry name" value="Endonuclease/exonuclease/phosphatase"/>
    <property type="match status" value="1"/>
</dbReference>
<evidence type="ECO:0000259" key="1">
    <source>
        <dbReference type="Pfam" id="PF00078"/>
    </source>
</evidence>
<accession>A0AA88I9K8</accession>
<reference evidence="2" key="1">
    <citation type="submission" date="2023-07" db="EMBL/GenBank/DDBJ databases">
        <title>Chromosome-level genome assembly of Artemia franciscana.</title>
        <authorList>
            <person name="Jo E."/>
        </authorList>
    </citation>
    <scope>NUCLEOTIDE SEQUENCE</scope>
    <source>
        <tissue evidence="2">Whole body</tissue>
    </source>
</reference>
<keyword evidence="3" id="KW-1185">Reference proteome</keyword>
<dbReference type="InterPro" id="IPR036691">
    <property type="entry name" value="Endo/exonu/phosph_ase_sf"/>
</dbReference>
<name>A0AA88I9K8_ARTSF</name>
<proteinExistence type="predicted"/>
<evidence type="ECO:0000313" key="2">
    <source>
        <dbReference type="EMBL" id="KAK2722979.1"/>
    </source>
</evidence>
<comment type="caution">
    <text evidence="2">The sequence shown here is derived from an EMBL/GenBank/DDBJ whole genome shotgun (WGS) entry which is preliminary data.</text>
</comment>
<dbReference type="SUPFAM" id="SSF56219">
    <property type="entry name" value="DNase I-like"/>
    <property type="match status" value="1"/>
</dbReference>
<dbReference type="Proteomes" id="UP001187531">
    <property type="component" value="Unassembled WGS sequence"/>
</dbReference>
<dbReference type="PANTHER" id="PTHR47027:SF20">
    <property type="entry name" value="REVERSE TRANSCRIPTASE-LIKE PROTEIN WITH RNA-DIRECTED DNA POLYMERASE DOMAIN"/>
    <property type="match status" value="1"/>
</dbReference>
<dbReference type="PANTHER" id="PTHR47027">
    <property type="entry name" value="REVERSE TRANSCRIPTASE DOMAIN-CONTAINING PROTEIN"/>
    <property type="match status" value="1"/>
</dbReference>
<dbReference type="EMBL" id="JAVRJZ010000005">
    <property type="protein sequence ID" value="KAK2722979.1"/>
    <property type="molecule type" value="Genomic_DNA"/>
</dbReference>
<dbReference type="InterPro" id="IPR000477">
    <property type="entry name" value="RT_dom"/>
</dbReference>
<protein>
    <recommendedName>
        <fullName evidence="1">Reverse transcriptase domain-containing protein</fullName>
    </recommendedName>
</protein>
<organism evidence="2 3">
    <name type="scientific">Artemia franciscana</name>
    <name type="common">Brine shrimp</name>
    <name type="synonym">Artemia sanfranciscana</name>
    <dbReference type="NCBI Taxonomy" id="6661"/>
    <lineage>
        <taxon>Eukaryota</taxon>
        <taxon>Metazoa</taxon>
        <taxon>Ecdysozoa</taxon>
        <taxon>Arthropoda</taxon>
        <taxon>Crustacea</taxon>
        <taxon>Branchiopoda</taxon>
        <taxon>Anostraca</taxon>
        <taxon>Artemiidae</taxon>
        <taxon>Artemia</taxon>
    </lineage>
</organism>
<dbReference type="Pfam" id="PF00078">
    <property type="entry name" value="RVT_1"/>
    <property type="match status" value="1"/>
</dbReference>
<feature type="domain" description="Reverse transcriptase" evidence="1">
    <location>
        <begin position="107"/>
        <end position="185"/>
    </location>
</feature>